<accession>A0ABX1W1Y5</accession>
<protein>
    <submittedName>
        <fullName evidence="2">Uncharacterized protein</fullName>
    </submittedName>
</protein>
<dbReference type="RefSeq" id="WP_175269927.1">
    <property type="nucleotide sequence ID" value="NZ_JABFCR010000037.1"/>
</dbReference>
<evidence type="ECO:0000313" key="2">
    <source>
        <dbReference type="EMBL" id="NNU34242.1"/>
    </source>
</evidence>
<keyword evidence="3" id="KW-1185">Reference proteome</keyword>
<comment type="caution">
    <text evidence="2">The sequence shown here is derived from an EMBL/GenBank/DDBJ whole genome shotgun (WGS) entry which is preliminary data.</text>
</comment>
<evidence type="ECO:0000256" key="1">
    <source>
        <dbReference type="SAM" id="MobiDB-lite"/>
    </source>
</evidence>
<name>A0ABX1W1Y5_9SPHI</name>
<dbReference type="Gene3D" id="1.50.10.20">
    <property type="match status" value="1"/>
</dbReference>
<sequence length="136" mass="15250">MQQKEGATAPSADGKTSPGSVPDGAMSGSSFNSWVPADATTAYNAFNTACYNPTTKLYYSTTLKDNIAAIWTNAIFWDMAMDAYIRTRKSADLTRVNDMYTGGYNQYDHYNWNNTTVWFIYDDMMWWVMAPPAPTS</sequence>
<feature type="region of interest" description="Disordered" evidence="1">
    <location>
        <begin position="1"/>
        <end position="24"/>
    </location>
</feature>
<dbReference type="EMBL" id="JABFCR010000037">
    <property type="protein sequence ID" value="NNU34242.1"/>
    <property type="molecule type" value="Genomic_DNA"/>
</dbReference>
<gene>
    <name evidence="2" type="ORF">HK413_08930</name>
</gene>
<evidence type="ECO:0000313" key="3">
    <source>
        <dbReference type="Proteomes" id="UP000566071"/>
    </source>
</evidence>
<reference evidence="2 3" key="1">
    <citation type="submission" date="2020-05" db="EMBL/GenBank/DDBJ databases">
        <authorList>
            <person name="Khan S.A."/>
            <person name="Jeon C.O."/>
            <person name="Chun B.H."/>
        </authorList>
    </citation>
    <scope>NUCLEOTIDE SEQUENCE [LARGE SCALE GENOMIC DNA]</scope>
    <source>
        <strain evidence="2 3">S1162</strain>
    </source>
</reference>
<dbReference type="Proteomes" id="UP000566071">
    <property type="component" value="Unassembled WGS sequence"/>
</dbReference>
<proteinExistence type="predicted"/>
<organism evidence="2 3">
    <name type="scientific">Mucilaginibacter humi</name>
    <dbReference type="NCBI Taxonomy" id="2732510"/>
    <lineage>
        <taxon>Bacteria</taxon>
        <taxon>Pseudomonadati</taxon>
        <taxon>Bacteroidota</taxon>
        <taxon>Sphingobacteriia</taxon>
        <taxon>Sphingobacteriales</taxon>
        <taxon>Sphingobacteriaceae</taxon>
        <taxon>Mucilaginibacter</taxon>
    </lineage>
</organism>